<dbReference type="Proteomes" id="UP000051655">
    <property type="component" value="Unassembled WGS sequence"/>
</dbReference>
<dbReference type="STRING" id="1616.IV73_GL000272"/>
<evidence type="ECO:0000313" key="2">
    <source>
        <dbReference type="EMBL" id="KRN75773.1"/>
    </source>
</evidence>
<protein>
    <recommendedName>
        <fullName evidence="1">Phosphodiester glycosidase domain-containing protein</fullName>
    </recommendedName>
</protein>
<dbReference type="PANTHER" id="PTHR40446">
    <property type="entry name" value="N-ACETYLGLUCOSAMINE-1-PHOSPHODIESTER ALPHA-N-ACETYLGLUCOSAMINIDASE"/>
    <property type="match status" value="1"/>
</dbReference>
<dbReference type="InterPro" id="IPR018711">
    <property type="entry name" value="NAGPA"/>
</dbReference>
<name>A0A0R2JP07_9LACO</name>
<dbReference type="PANTHER" id="PTHR40446:SF2">
    <property type="entry name" value="N-ACETYLGLUCOSAMINE-1-PHOSPHODIESTER ALPHA-N-ACETYLGLUCOSAMINIDASE"/>
    <property type="match status" value="1"/>
</dbReference>
<dbReference type="Pfam" id="PF09992">
    <property type="entry name" value="NAGPA"/>
    <property type="match status" value="1"/>
</dbReference>
<evidence type="ECO:0000313" key="3">
    <source>
        <dbReference type="Proteomes" id="UP000051655"/>
    </source>
</evidence>
<gene>
    <name evidence="2" type="ORF">IV73_GL000272</name>
</gene>
<evidence type="ECO:0000259" key="1">
    <source>
        <dbReference type="Pfam" id="PF09992"/>
    </source>
</evidence>
<dbReference type="PATRIC" id="fig|1616.3.peg.277"/>
<sequence length="267" mass="30180">MGLMLWGAQGDSNGTSKQLNSVAHAKLNYQVYEQRADNGTQMWNVKIKQAKLGVGFARDSLAPGKVVLETPSHFAQRHNLPLVINASRYNLRKNEMWGTHLHRGRIIARQHFDSYSSYLTISNDGKNLGSHPNQTIFRNGQFQEVLTGFFPLIQHGRAVAQPQNLTVASRQHPRQIIYQLKNGDFGILSIAGRFDGNQGLDYQEMLHELAKIKHIQFAYNLDGGGSTSTVVQGQMINPSFDQSRKERPVRDYIYFYPDGQPDPLKDK</sequence>
<dbReference type="EMBL" id="JQBP01000001">
    <property type="protein sequence ID" value="KRN75773.1"/>
    <property type="molecule type" value="Genomic_DNA"/>
</dbReference>
<reference evidence="2 3" key="1">
    <citation type="journal article" date="2015" name="Genome Announc.">
        <title>Expanding the biotechnology potential of lactobacilli through comparative genomics of 213 strains and associated genera.</title>
        <authorList>
            <person name="Sun Z."/>
            <person name="Harris H.M."/>
            <person name="McCann A."/>
            <person name="Guo C."/>
            <person name="Argimon S."/>
            <person name="Zhang W."/>
            <person name="Yang X."/>
            <person name="Jeffery I.B."/>
            <person name="Cooney J.C."/>
            <person name="Kagawa T.F."/>
            <person name="Liu W."/>
            <person name="Song Y."/>
            <person name="Salvetti E."/>
            <person name="Wrobel A."/>
            <person name="Rasinkangas P."/>
            <person name="Parkhill J."/>
            <person name="Rea M.C."/>
            <person name="O'Sullivan O."/>
            <person name="Ritari J."/>
            <person name="Douillard F.P."/>
            <person name="Paul Ross R."/>
            <person name="Yang R."/>
            <person name="Briner A.E."/>
            <person name="Felis G.E."/>
            <person name="de Vos W.M."/>
            <person name="Barrangou R."/>
            <person name="Klaenhammer T.R."/>
            <person name="Caufield P.W."/>
            <person name="Cui Y."/>
            <person name="Zhang H."/>
            <person name="O'Toole P.W."/>
        </authorList>
    </citation>
    <scope>NUCLEOTIDE SEQUENCE [LARGE SCALE GENOMIC DNA]</scope>
    <source>
        <strain evidence="2 3">DSM 20593</strain>
    </source>
</reference>
<proteinExistence type="predicted"/>
<dbReference type="AlphaFoldDB" id="A0A0R2JP07"/>
<comment type="caution">
    <text evidence="2">The sequence shown here is derived from an EMBL/GenBank/DDBJ whole genome shotgun (WGS) entry which is preliminary data.</text>
</comment>
<feature type="domain" description="Phosphodiester glycosidase" evidence="1">
    <location>
        <begin position="81"/>
        <end position="256"/>
    </location>
</feature>
<accession>A0A0R2JP07</accession>
<organism evidence="2 3">
    <name type="scientific">Weissella kandleri</name>
    <dbReference type="NCBI Taxonomy" id="1616"/>
    <lineage>
        <taxon>Bacteria</taxon>
        <taxon>Bacillati</taxon>
        <taxon>Bacillota</taxon>
        <taxon>Bacilli</taxon>
        <taxon>Lactobacillales</taxon>
        <taxon>Lactobacillaceae</taxon>
        <taxon>Weissella</taxon>
    </lineage>
</organism>
<keyword evidence="3" id="KW-1185">Reference proteome</keyword>